<comment type="caution">
    <text evidence="1">The sequence shown here is derived from an EMBL/GenBank/DDBJ whole genome shotgun (WGS) entry which is preliminary data.</text>
</comment>
<evidence type="ECO:0000313" key="2">
    <source>
        <dbReference type="Proteomes" id="UP001293593"/>
    </source>
</evidence>
<gene>
    <name evidence="1" type="ORF">QN277_016178</name>
</gene>
<name>A0AAE1TBN2_9FABA</name>
<keyword evidence="2" id="KW-1185">Reference proteome</keyword>
<dbReference type="Proteomes" id="UP001293593">
    <property type="component" value="Unassembled WGS sequence"/>
</dbReference>
<dbReference type="AlphaFoldDB" id="A0AAE1TBN2"/>
<proteinExistence type="predicted"/>
<accession>A0AAE1TBN2</accession>
<reference evidence="1" key="1">
    <citation type="submission" date="2023-10" db="EMBL/GenBank/DDBJ databases">
        <title>Chromosome-level genome of the transformable northern wattle, Acacia crassicarpa.</title>
        <authorList>
            <person name="Massaro I."/>
            <person name="Sinha N.R."/>
            <person name="Poethig S."/>
            <person name="Leichty A.R."/>
        </authorList>
    </citation>
    <scope>NUCLEOTIDE SEQUENCE</scope>
    <source>
        <strain evidence="1">Acra3RX</strain>
        <tissue evidence="1">Leaf</tissue>
    </source>
</reference>
<organism evidence="1 2">
    <name type="scientific">Acacia crassicarpa</name>
    <name type="common">northern wattle</name>
    <dbReference type="NCBI Taxonomy" id="499986"/>
    <lineage>
        <taxon>Eukaryota</taxon>
        <taxon>Viridiplantae</taxon>
        <taxon>Streptophyta</taxon>
        <taxon>Embryophyta</taxon>
        <taxon>Tracheophyta</taxon>
        <taxon>Spermatophyta</taxon>
        <taxon>Magnoliopsida</taxon>
        <taxon>eudicotyledons</taxon>
        <taxon>Gunneridae</taxon>
        <taxon>Pentapetalae</taxon>
        <taxon>rosids</taxon>
        <taxon>fabids</taxon>
        <taxon>Fabales</taxon>
        <taxon>Fabaceae</taxon>
        <taxon>Caesalpinioideae</taxon>
        <taxon>mimosoid clade</taxon>
        <taxon>Acacieae</taxon>
        <taxon>Acacia</taxon>
    </lineage>
</organism>
<protein>
    <submittedName>
        <fullName evidence="1">Uncharacterized protein</fullName>
    </submittedName>
</protein>
<dbReference type="EMBL" id="JAWXYG010000003">
    <property type="protein sequence ID" value="KAK4278314.1"/>
    <property type="molecule type" value="Genomic_DNA"/>
</dbReference>
<sequence length="227" mass="26137">MSNHNKEGLIKDLEGEMLDFESEVKKLMNFEVANEGLSLNLKHMLGDWEWRRRICAAQAVYYVVHAIYLLGEMSTLVDTSFDDAERESMVRTTSAGGQKRKASMMESIVEKFEKMTAAIKELVDVIRDGNAIAKRHAQIVERHAEVAERRAEVAEHGLSVFEKSRPRHYSEEEVWAAIEEVGVTEEHKFKCYFFLCHEKRHRGTFFGVPPYMRLQVLLKLMADAGIQ</sequence>
<evidence type="ECO:0000313" key="1">
    <source>
        <dbReference type="EMBL" id="KAK4278314.1"/>
    </source>
</evidence>